<keyword evidence="3" id="KW-0472">Membrane</keyword>
<protein>
    <recommendedName>
        <fullName evidence="4">P-type ATPase N-terminal domain-containing protein</fullName>
    </recommendedName>
</protein>
<feature type="transmembrane region" description="Helical" evidence="3">
    <location>
        <begin position="279"/>
        <end position="302"/>
    </location>
</feature>
<evidence type="ECO:0000256" key="2">
    <source>
        <dbReference type="ARBA" id="ARBA00022448"/>
    </source>
</evidence>
<dbReference type="GO" id="GO:0012505">
    <property type="term" value="C:endomembrane system"/>
    <property type="evidence" value="ECO:0007669"/>
    <property type="project" value="UniProtKB-SubCell"/>
</dbReference>
<dbReference type="PANTHER" id="PTHR24092:SF180">
    <property type="entry name" value="PHOSPHOLIPID-TRANSPORTING ATPASE DNF1-RELATED"/>
    <property type="match status" value="1"/>
</dbReference>
<sequence>MSSLLSTDSQGAPLGQRKQYKIVEINDAGNAPSGSRRAQSPTRRISTEVKTSQYTWWTFVTVFLYLTFQKTANLYFLLVGIFQIIPSVSPTDGVPLQFSPLVIVIVIDAIFAGYEDYKRHMANDLAISAKTRVFNLQLREFEEVDWRELKVGDFVVANHEILPADIMILAVIPAEGSRSGGNMGLCYVETKNLDGETNLKLREAPQPTRNMFTNEDEAGNEGTPLALKNMLLRDSKLRNTSYMYGLEANTGTDSKIMMSSGDEFSIKVSSIDEMTNKRVIVVVIILVAMSLTGAIEDIIWISGLNLPTYLKLGSWDDSFMEAFVYLFATLASMGCTCPSHW</sequence>
<keyword evidence="2" id="KW-0813">Transport</keyword>
<dbReference type="InterPro" id="IPR023298">
    <property type="entry name" value="ATPase_P-typ_TM_dom_sf"/>
</dbReference>
<dbReference type="InterPro" id="IPR032631">
    <property type="entry name" value="P-type_ATPase_N"/>
</dbReference>
<evidence type="ECO:0000313" key="5">
    <source>
        <dbReference type="EMBL" id="KAE9208431.1"/>
    </source>
</evidence>
<feature type="transmembrane region" description="Helical" evidence="3">
    <location>
        <begin position="97"/>
        <end position="114"/>
    </location>
</feature>
<dbReference type="Pfam" id="PF16209">
    <property type="entry name" value="PhoLip_ATPase_N"/>
    <property type="match status" value="1"/>
</dbReference>
<evidence type="ECO:0000259" key="4">
    <source>
        <dbReference type="Pfam" id="PF16209"/>
    </source>
</evidence>
<proteinExistence type="predicted"/>
<keyword evidence="3" id="KW-1133">Transmembrane helix</keyword>
<dbReference type="SUPFAM" id="SSF81665">
    <property type="entry name" value="Calcium ATPase, transmembrane domain M"/>
    <property type="match status" value="1"/>
</dbReference>
<feature type="transmembrane region" description="Helical" evidence="3">
    <location>
        <begin position="54"/>
        <end position="85"/>
    </location>
</feature>
<dbReference type="Gene3D" id="2.70.150.10">
    <property type="entry name" value="Calcium-transporting ATPase, cytoplasmic transduction domain A"/>
    <property type="match status" value="1"/>
</dbReference>
<dbReference type="PANTHER" id="PTHR24092">
    <property type="entry name" value="PROBABLE PHOSPHOLIPID-TRANSPORTING ATPASE"/>
    <property type="match status" value="1"/>
</dbReference>
<feature type="domain" description="P-type ATPase N-terminal" evidence="4">
    <location>
        <begin position="48"/>
        <end position="93"/>
    </location>
</feature>
<evidence type="ECO:0000256" key="1">
    <source>
        <dbReference type="ARBA" id="ARBA00004308"/>
    </source>
</evidence>
<comment type="subcellular location">
    <subcellularLocation>
        <location evidence="1">Endomembrane system</location>
    </subcellularLocation>
</comment>
<comment type="caution">
    <text evidence="5">The sequence shown here is derived from an EMBL/GenBank/DDBJ whole genome shotgun (WGS) entry which is preliminary data.</text>
</comment>
<dbReference type="GO" id="GO:0005886">
    <property type="term" value="C:plasma membrane"/>
    <property type="evidence" value="ECO:0007669"/>
    <property type="project" value="TreeGrafter"/>
</dbReference>
<dbReference type="GO" id="GO:0045332">
    <property type="term" value="P:phospholipid translocation"/>
    <property type="evidence" value="ECO:0007669"/>
    <property type="project" value="TreeGrafter"/>
</dbReference>
<dbReference type="EMBL" id="QXGC01001210">
    <property type="protein sequence ID" value="KAE9208431.1"/>
    <property type="molecule type" value="Genomic_DNA"/>
</dbReference>
<dbReference type="GO" id="GO:0140326">
    <property type="term" value="F:ATPase-coupled intramembrane lipid transporter activity"/>
    <property type="evidence" value="ECO:0007669"/>
    <property type="project" value="TreeGrafter"/>
</dbReference>
<reference evidence="5 6" key="1">
    <citation type="submission" date="2018-09" db="EMBL/GenBank/DDBJ databases">
        <title>Genomic investigation of the strawberry pathogen Phytophthora fragariae indicates pathogenicity is determined by transcriptional variation in three key races.</title>
        <authorList>
            <person name="Adams T.M."/>
            <person name="Armitage A.D."/>
            <person name="Sobczyk M.K."/>
            <person name="Bates H.J."/>
            <person name="Dunwell J.M."/>
            <person name="Nellist C.F."/>
            <person name="Harrison R.J."/>
        </authorList>
    </citation>
    <scope>NUCLEOTIDE SEQUENCE [LARGE SCALE GENOMIC DNA]</scope>
    <source>
        <strain evidence="5 6">BC-23</strain>
    </source>
</reference>
<evidence type="ECO:0000256" key="3">
    <source>
        <dbReference type="SAM" id="Phobius"/>
    </source>
</evidence>
<gene>
    <name evidence="5" type="ORF">PF004_g16758</name>
</gene>
<keyword evidence="3" id="KW-0812">Transmembrane</keyword>
<dbReference type="InterPro" id="IPR008250">
    <property type="entry name" value="ATPase_P-typ_transduc_dom_A_sf"/>
</dbReference>
<accession>A0A6G0NHC2</accession>
<evidence type="ECO:0000313" key="6">
    <source>
        <dbReference type="Proteomes" id="UP000476176"/>
    </source>
</evidence>
<dbReference type="Proteomes" id="UP000476176">
    <property type="component" value="Unassembled WGS sequence"/>
</dbReference>
<dbReference type="SUPFAM" id="SSF81653">
    <property type="entry name" value="Calcium ATPase, transduction domain A"/>
    <property type="match status" value="1"/>
</dbReference>
<dbReference type="AlphaFoldDB" id="A0A6G0NHC2"/>
<organism evidence="5 6">
    <name type="scientific">Phytophthora fragariae</name>
    <dbReference type="NCBI Taxonomy" id="53985"/>
    <lineage>
        <taxon>Eukaryota</taxon>
        <taxon>Sar</taxon>
        <taxon>Stramenopiles</taxon>
        <taxon>Oomycota</taxon>
        <taxon>Peronosporomycetes</taxon>
        <taxon>Peronosporales</taxon>
        <taxon>Peronosporaceae</taxon>
        <taxon>Phytophthora</taxon>
    </lineage>
</organism>
<name>A0A6G0NHC2_9STRA</name>